<evidence type="ECO:0000313" key="2">
    <source>
        <dbReference type="EMBL" id="OPF72197.1"/>
    </source>
</evidence>
<accession>A0A1V4CWQ4</accession>
<name>A0A1V4CWQ4_9ACTN</name>
<dbReference type="AlphaFoldDB" id="A0A1V4CWQ4"/>
<dbReference type="RefSeq" id="WP_046090509.1">
    <property type="nucleotide sequence ID" value="NZ_LAKD02000109.1"/>
</dbReference>
<proteinExistence type="predicted"/>
<organism evidence="2 3">
    <name type="scientific">Streptomyces antioxidans</name>
    <dbReference type="NCBI Taxonomy" id="1507734"/>
    <lineage>
        <taxon>Bacteria</taxon>
        <taxon>Bacillati</taxon>
        <taxon>Actinomycetota</taxon>
        <taxon>Actinomycetes</taxon>
        <taxon>Kitasatosporales</taxon>
        <taxon>Streptomycetaceae</taxon>
        <taxon>Streptomyces</taxon>
    </lineage>
</organism>
<sequence length="306" mass="33982">MGASVSRHGFTIVGGRGRGYRPAQVDRFVAELSETRDAAWERAARLTVLANELTAEAERLREVISQLAPQTYESLGDRAQLILMAAEEEVGCLRAAAEAVAQEEWEAAQVVARTVRDTARDEAELVREAAEVAARATLESAQVDVDELRVASRQDAKEWRTQALAELKEMRQRIAGILAEQEREHAERWEAAGRELAERDNAMTARLAQLEEYAQAGIADAKREYGMAEQAARLRQEDAQAQAAEIIAQARAREERLARETERTLREHVERREELKAHLEHVRGSLAALTGKPVAEDAAAAPHHES</sequence>
<protein>
    <submittedName>
        <fullName evidence="2">Cellulose-binding protein</fullName>
    </submittedName>
</protein>
<feature type="coiled-coil region" evidence="1">
    <location>
        <begin position="43"/>
        <end position="103"/>
    </location>
</feature>
<keyword evidence="1" id="KW-0175">Coiled coil</keyword>
<dbReference type="OrthoDB" id="4146319at2"/>
<evidence type="ECO:0000313" key="3">
    <source>
        <dbReference type="Proteomes" id="UP000033615"/>
    </source>
</evidence>
<dbReference type="EMBL" id="LAKD02000109">
    <property type="protein sequence ID" value="OPF72197.1"/>
    <property type="molecule type" value="Genomic_DNA"/>
</dbReference>
<keyword evidence="3" id="KW-1185">Reference proteome</keyword>
<feature type="coiled-coil region" evidence="1">
    <location>
        <begin position="247"/>
        <end position="278"/>
    </location>
</feature>
<comment type="caution">
    <text evidence="2">The sequence shown here is derived from an EMBL/GenBank/DDBJ whole genome shotgun (WGS) entry which is preliminary data.</text>
</comment>
<reference evidence="2" key="1">
    <citation type="submission" date="2016-12" db="EMBL/GenBank/DDBJ databases">
        <title>Genome sequence of Streptomyces antioxidans MUSC 164.</title>
        <authorList>
            <person name="Lee L.-H."/>
            <person name="Ser H.-L."/>
        </authorList>
    </citation>
    <scope>NUCLEOTIDE SEQUENCE [LARGE SCALE GENOMIC DNA]</scope>
    <source>
        <strain evidence="2">MUSC 164</strain>
    </source>
</reference>
<evidence type="ECO:0000256" key="1">
    <source>
        <dbReference type="SAM" id="Coils"/>
    </source>
</evidence>
<dbReference type="Proteomes" id="UP000033615">
    <property type="component" value="Unassembled WGS sequence"/>
</dbReference>
<gene>
    <name evidence="2" type="ORF">VT50_0231785</name>
</gene>